<dbReference type="EMBL" id="KV481784">
    <property type="protein sequence ID" value="OCT55593.1"/>
    <property type="molecule type" value="Genomic_DNA"/>
</dbReference>
<evidence type="ECO:0008006" key="3">
    <source>
        <dbReference type="Google" id="ProtNLM"/>
    </source>
</evidence>
<organism evidence="2">
    <name type="scientific">Xenopus laevis</name>
    <name type="common">African clawed frog</name>
    <dbReference type="NCBI Taxonomy" id="8355"/>
    <lineage>
        <taxon>Eukaryota</taxon>
        <taxon>Metazoa</taxon>
        <taxon>Chordata</taxon>
        <taxon>Craniata</taxon>
        <taxon>Vertebrata</taxon>
        <taxon>Euteleostomi</taxon>
        <taxon>Amphibia</taxon>
        <taxon>Batrachia</taxon>
        <taxon>Anura</taxon>
        <taxon>Pipoidea</taxon>
        <taxon>Pipidae</taxon>
        <taxon>Xenopodinae</taxon>
        <taxon>Xenopus</taxon>
        <taxon>Xenopus</taxon>
    </lineage>
</organism>
<evidence type="ECO:0000313" key="2">
    <source>
        <dbReference type="EMBL" id="OCT55593.1"/>
    </source>
</evidence>
<proteinExistence type="predicted"/>
<gene>
    <name evidence="2" type="ORF">XELAEV_18000455mg</name>
</gene>
<sequence>MLVSKFKLKLLTSNPILLIFLSIATCCCNGAQIVDIHLACHITASLVKPPALCILLAKVSMSKLFNIPANVPYPPKRVSYHGLLRLAL</sequence>
<feature type="chain" id="PRO_5037837591" description="Secreted protein" evidence="1">
    <location>
        <begin position="31"/>
        <end position="88"/>
    </location>
</feature>
<reference evidence="2" key="1">
    <citation type="submission" date="2016-05" db="EMBL/GenBank/DDBJ databases">
        <title>WGS assembly of Xenopus laevis.</title>
        <authorList>
            <person name="Session A."/>
            <person name="Uno Y."/>
            <person name="Kwon T."/>
            <person name="Chapman J."/>
            <person name="Toyoda A."/>
            <person name="Takahashi S."/>
            <person name="Fukui A."/>
            <person name="Hikosaka A."/>
            <person name="Putnam N."/>
            <person name="Stites J."/>
            <person name="Van Heeringen S."/>
            <person name="Quigley I."/>
            <person name="Heinz S."/>
            <person name="Hellsten U."/>
            <person name="Lyons J."/>
            <person name="Suzuki A."/>
            <person name="Kondo M."/>
            <person name="Ogino H."/>
            <person name="Ochi H."/>
            <person name="Bogdanovic O."/>
            <person name="Lister R."/>
            <person name="Georgiou G."/>
            <person name="Paranjpe S."/>
            <person name="Van Kruijsbergen I."/>
            <person name="Mozaffari S."/>
            <person name="Shu S."/>
            <person name="Schmutz J."/>
            <person name="Jenkins J."/>
            <person name="Grimwood J."/>
            <person name="Carlson J."/>
            <person name="Mitros T."/>
            <person name="Simakov O."/>
            <person name="Heald R."/>
            <person name="Miller K."/>
            <person name="Haudenschild C."/>
            <person name="Kuroki Y."/>
            <person name="Tanaka T."/>
            <person name="Michiue T."/>
            <person name="Watanabe M."/>
            <person name="Kinoshita T."/>
            <person name="Ohta Y."/>
            <person name="Mawaribuchi S."/>
            <person name="Suzuki Y."/>
            <person name="Haramoto Y."/>
            <person name="Yamamoto T."/>
            <person name="Takagi C."/>
            <person name="Kitzman J."/>
            <person name="Shendure J."/>
            <person name="Nakayama T."/>
            <person name="Izutsu Y."/>
            <person name="Robert J."/>
            <person name="Dichmann D."/>
            <person name="Flajnik M."/>
            <person name="Houston D."/>
            <person name="Marcotte E."/>
            <person name="Wallingford J."/>
            <person name="Ito Y."/>
            <person name="Asashima M."/>
            <person name="Ueno N."/>
            <person name="Matsuda Y."/>
            <person name="Jan Veenstra G."/>
            <person name="Fujiyama A."/>
            <person name="Harland R."/>
            <person name="Taira M."/>
            <person name="Rokhsar D.S."/>
        </authorList>
    </citation>
    <scope>NUCLEOTIDE SEQUENCE</scope>
    <source>
        <strain evidence="2">J</strain>
        <tissue evidence="2">Blood</tissue>
    </source>
</reference>
<accession>A0A974GYI9</accession>
<dbReference type="AlphaFoldDB" id="A0A974GYI9"/>
<evidence type="ECO:0000256" key="1">
    <source>
        <dbReference type="SAM" id="SignalP"/>
    </source>
</evidence>
<protein>
    <recommendedName>
        <fullName evidence="3">Secreted protein</fullName>
    </recommendedName>
</protein>
<feature type="signal peptide" evidence="1">
    <location>
        <begin position="1"/>
        <end position="30"/>
    </location>
</feature>
<keyword evidence="1" id="KW-0732">Signal</keyword>
<name>A0A974GYI9_XENLA</name>
<dbReference type="Proteomes" id="UP000694892">
    <property type="component" value="Unassembled WGS sequence"/>
</dbReference>